<organism evidence="2 3">
    <name type="scientific">Bilifractor porci</name>
    <dbReference type="NCBI Taxonomy" id="2606636"/>
    <lineage>
        <taxon>Bacteria</taxon>
        <taxon>Bacillati</taxon>
        <taxon>Bacillota</taxon>
        <taxon>Clostridia</taxon>
        <taxon>Lachnospirales</taxon>
        <taxon>Lachnospiraceae</taxon>
        <taxon>Bilifractor</taxon>
    </lineage>
</organism>
<comment type="caution">
    <text evidence="2">The sequence shown here is derived from an EMBL/GenBank/DDBJ whole genome shotgun (WGS) entry which is preliminary data.</text>
</comment>
<keyword evidence="1" id="KW-1133">Transmembrane helix</keyword>
<feature type="transmembrane region" description="Helical" evidence="1">
    <location>
        <begin position="18"/>
        <end position="35"/>
    </location>
</feature>
<dbReference type="EMBL" id="VUMV01000006">
    <property type="protein sequence ID" value="MST82460.1"/>
    <property type="molecule type" value="Genomic_DNA"/>
</dbReference>
<keyword evidence="1" id="KW-0812">Transmembrane</keyword>
<sequence>MAAAWEEMTAAVKMAFEGNWYLLFFFVCLVYLLAAEKKWRNFTIPVLILSALILNPFLYRKLWVPVLTYAYWRTFWMIPIVPIMAAAAVSIAGKCRKKSLKGAVCICTAAVCLLGGHRVYDSDTNRFFPITNAYKLPQGVIDVSDYLLMQEAHPRALVDSRLMCYIHQYTMDIDLMYGREAYGQYILAVGVDQQAVFQQMESGNPDFQMIRQMMLNYSYTYLVIDRAKIPEGVQVTDSGFRFLADVNDYSVFKVVQE</sequence>
<protein>
    <submittedName>
        <fullName evidence="2">Uncharacterized protein</fullName>
    </submittedName>
</protein>
<gene>
    <name evidence="2" type="ORF">FYJ60_09045</name>
</gene>
<keyword evidence="1" id="KW-0472">Membrane</keyword>
<dbReference type="Proteomes" id="UP000466864">
    <property type="component" value="Unassembled WGS sequence"/>
</dbReference>
<name>A0A7X2P9B4_9FIRM</name>
<keyword evidence="3" id="KW-1185">Reference proteome</keyword>
<accession>A0A7X2P9B4</accession>
<evidence type="ECO:0000256" key="1">
    <source>
        <dbReference type="SAM" id="Phobius"/>
    </source>
</evidence>
<evidence type="ECO:0000313" key="3">
    <source>
        <dbReference type="Proteomes" id="UP000466864"/>
    </source>
</evidence>
<dbReference type="AlphaFoldDB" id="A0A7X2P9B4"/>
<feature type="transmembrane region" description="Helical" evidence="1">
    <location>
        <begin position="42"/>
        <end position="59"/>
    </location>
</feature>
<dbReference type="RefSeq" id="WP_154458370.1">
    <property type="nucleotide sequence ID" value="NZ_VUMV01000006.1"/>
</dbReference>
<evidence type="ECO:0000313" key="2">
    <source>
        <dbReference type="EMBL" id="MST82460.1"/>
    </source>
</evidence>
<proteinExistence type="predicted"/>
<feature type="transmembrane region" description="Helical" evidence="1">
    <location>
        <begin position="71"/>
        <end position="92"/>
    </location>
</feature>
<reference evidence="2 3" key="1">
    <citation type="submission" date="2019-08" db="EMBL/GenBank/DDBJ databases">
        <title>In-depth cultivation of the pig gut microbiome towards novel bacterial diversity and tailored functional studies.</title>
        <authorList>
            <person name="Wylensek D."/>
            <person name="Hitch T.C.A."/>
            <person name="Clavel T."/>
        </authorList>
    </citation>
    <scope>NUCLEOTIDE SEQUENCE [LARGE SCALE GENOMIC DNA]</scope>
    <source>
        <strain evidence="2 3">Oil+RF-744-WCA-WT-13</strain>
    </source>
</reference>